<sequence length="140" mass="14801">MKLLICSSGRKPRPPHYADLSRGQAARAYILLAVYEVGRAIYPAAHLSIGACVNYATALGLGWGRAGAGGVTSAHPEDSPWFGSGVARLSAWAREIYQEKSGRAPCIDSAQARVPGLDSQHDHGIRSSSLVCQSGLIDLN</sequence>
<dbReference type="AlphaFoldDB" id="A0A0U5G4D0"/>
<reference evidence="2" key="1">
    <citation type="journal article" date="2016" name="Genome Announc.">
        <title>Draft genome sequences of fungus Aspergillus calidoustus.</title>
        <authorList>
            <person name="Horn F."/>
            <person name="Linde J."/>
            <person name="Mattern D.J."/>
            <person name="Walther G."/>
            <person name="Guthke R."/>
            <person name="Scherlach K."/>
            <person name="Martin K."/>
            <person name="Brakhage A.A."/>
            <person name="Petzke L."/>
            <person name="Valiante V."/>
        </authorList>
    </citation>
    <scope>NUCLEOTIDE SEQUENCE [LARGE SCALE GENOMIC DNA]</scope>
    <source>
        <strain evidence="2">SF006504</strain>
    </source>
</reference>
<keyword evidence="2" id="KW-1185">Reference proteome</keyword>
<evidence type="ECO:0000313" key="2">
    <source>
        <dbReference type="Proteomes" id="UP000054771"/>
    </source>
</evidence>
<name>A0A0U5G4D0_ASPCI</name>
<protein>
    <submittedName>
        <fullName evidence="1">Uncharacterized protein</fullName>
    </submittedName>
</protein>
<organism evidence="1 2">
    <name type="scientific">Aspergillus calidoustus</name>
    <dbReference type="NCBI Taxonomy" id="454130"/>
    <lineage>
        <taxon>Eukaryota</taxon>
        <taxon>Fungi</taxon>
        <taxon>Dikarya</taxon>
        <taxon>Ascomycota</taxon>
        <taxon>Pezizomycotina</taxon>
        <taxon>Eurotiomycetes</taxon>
        <taxon>Eurotiomycetidae</taxon>
        <taxon>Eurotiales</taxon>
        <taxon>Aspergillaceae</taxon>
        <taxon>Aspergillus</taxon>
        <taxon>Aspergillus subgen. Nidulantes</taxon>
    </lineage>
</organism>
<gene>
    <name evidence="1" type="ORF">ASPCAL09739</name>
</gene>
<proteinExistence type="predicted"/>
<dbReference type="Proteomes" id="UP000054771">
    <property type="component" value="Unassembled WGS sequence"/>
</dbReference>
<accession>A0A0U5G4D0</accession>
<dbReference type="EMBL" id="CDMC01000008">
    <property type="protein sequence ID" value="CEL06566.1"/>
    <property type="molecule type" value="Genomic_DNA"/>
</dbReference>
<evidence type="ECO:0000313" key="1">
    <source>
        <dbReference type="EMBL" id="CEL06566.1"/>
    </source>
</evidence>